<evidence type="ECO:0000313" key="3">
    <source>
        <dbReference type="Proteomes" id="UP000295703"/>
    </source>
</evidence>
<evidence type="ECO:0000256" key="1">
    <source>
        <dbReference type="SAM" id="MobiDB-lite"/>
    </source>
</evidence>
<dbReference type="EMBL" id="RYZW01000132">
    <property type="protein sequence ID" value="TDZ41580.1"/>
    <property type="molecule type" value="Genomic_DNA"/>
</dbReference>
<dbReference type="AlphaFoldDB" id="A0A4R8QWG6"/>
<evidence type="ECO:0000313" key="2">
    <source>
        <dbReference type="EMBL" id="TDZ41580.1"/>
    </source>
</evidence>
<reference evidence="2 3" key="1">
    <citation type="submission" date="2018-12" db="EMBL/GenBank/DDBJ databases">
        <title>Genome sequence and assembly of Colletotrichum trifolii.</title>
        <authorList>
            <person name="Gan P."/>
            <person name="Shirasu K."/>
        </authorList>
    </citation>
    <scope>NUCLEOTIDE SEQUENCE [LARGE SCALE GENOMIC DNA]</scope>
    <source>
        <strain evidence="2 3">543-2</strain>
    </source>
</reference>
<proteinExistence type="predicted"/>
<protein>
    <submittedName>
        <fullName evidence="2">Uncharacterized protein</fullName>
    </submittedName>
</protein>
<name>A0A4R8QWG6_COLTR</name>
<keyword evidence="3" id="KW-1185">Reference proteome</keyword>
<dbReference type="Proteomes" id="UP000295703">
    <property type="component" value="Unassembled WGS sequence"/>
</dbReference>
<accession>A0A4R8QWG6</accession>
<comment type="caution">
    <text evidence="2">The sequence shown here is derived from an EMBL/GenBank/DDBJ whole genome shotgun (WGS) entry which is preliminary data.</text>
</comment>
<organism evidence="2 3">
    <name type="scientific">Colletotrichum trifolii</name>
    <dbReference type="NCBI Taxonomy" id="5466"/>
    <lineage>
        <taxon>Eukaryota</taxon>
        <taxon>Fungi</taxon>
        <taxon>Dikarya</taxon>
        <taxon>Ascomycota</taxon>
        <taxon>Pezizomycotina</taxon>
        <taxon>Sordariomycetes</taxon>
        <taxon>Hypocreomycetidae</taxon>
        <taxon>Glomerellales</taxon>
        <taxon>Glomerellaceae</taxon>
        <taxon>Colletotrichum</taxon>
        <taxon>Colletotrichum orbiculare species complex</taxon>
    </lineage>
</organism>
<feature type="region of interest" description="Disordered" evidence="1">
    <location>
        <begin position="193"/>
        <end position="213"/>
    </location>
</feature>
<gene>
    <name evidence="2" type="ORF">CTRI78_v009484</name>
</gene>
<sequence length="226" mass="24634">MSRSETMAVPLPRGRTGLPKQRPRHQVRGGSTGCEMKRTRMEKAKPKGRDPKHRARWNPTGGGPAFLAGAHARHMPLGHGHDNHGPFEGSSCLENLRELQVGIHARLTGLDPEGCRCFNVSGAQIDRNLRNWGWSCGRHGRNEIQGNGTARGVSGANCHDTERRANHSVQGRALCHCLMARGIVVKGSENEEPAAVRTGCPHRPPSSSVSRKMSRPWMIAAAMTKA</sequence>
<feature type="region of interest" description="Disordered" evidence="1">
    <location>
        <begin position="1"/>
        <end position="35"/>
    </location>
</feature>